<organism evidence="4">
    <name type="scientific">Schistosoma curassoni</name>
    <dbReference type="NCBI Taxonomy" id="6186"/>
    <lineage>
        <taxon>Eukaryota</taxon>
        <taxon>Metazoa</taxon>
        <taxon>Spiralia</taxon>
        <taxon>Lophotrochozoa</taxon>
        <taxon>Platyhelminthes</taxon>
        <taxon>Trematoda</taxon>
        <taxon>Digenea</taxon>
        <taxon>Strigeidida</taxon>
        <taxon>Schistosomatoidea</taxon>
        <taxon>Schistosomatidae</taxon>
        <taxon>Schistosoma</taxon>
    </lineage>
</organism>
<evidence type="ECO:0000313" key="2">
    <source>
        <dbReference type="EMBL" id="VDP00379.1"/>
    </source>
</evidence>
<evidence type="ECO:0000256" key="1">
    <source>
        <dbReference type="SAM" id="MobiDB-lite"/>
    </source>
</evidence>
<name>A0A183JTK8_9TREM</name>
<proteinExistence type="predicted"/>
<accession>A0A183JTK8</accession>
<reference evidence="2 3" key="2">
    <citation type="submission" date="2018-11" db="EMBL/GenBank/DDBJ databases">
        <authorList>
            <consortium name="Pathogen Informatics"/>
        </authorList>
    </citation>
    <scope>NUCLEOTIDE SEQUENCE [LARGE SCALE GENOMIC DNA]</scope>
    <source>
        <strain evidence="2">Dakar</strain>
        <strain evidence="3">Dakar, Senegal</strain>
    </source>
</reference>
<protein>
    <submittedName>
        <fullName evidence="2 4">Uncharacterized protein</fullName>
    </submittedName>
</protein>
<dbReference type="WBParaSite" id="SCUD_0000604801-mRNA-1">
    <property type="protein sequence ID" value="SCUD_0000604801-mRNA-1"/>
    <property type="gene ID" value="SCUD_0000604801"/>
</dbReference>
<sequence length="46" mass="5171">MECQDNMGDREDQSNSNENEEIQFRRCSESAKICGIPSNNSGKSCK</sequence>
<dbReference type="Proteomes" id="UP000279833">
    <property type="component" value="Unassembled WGS sequence"/>
</dbReference>
<reference evidence="4" key="1">
    <citation type="submission" date="2016-06" db="UniProtKB">
        <authorList>
            <consortium name="WormBaseParasite"/>
        </authorList>
    </citation>
    <scope>IDENTIFICATION</scope>
</reference>
<keyword evidence="3" id="KW-1185">Reference proteome</keyword>
<dbReference type="EMBL" id="UZAK01011693">
    <property type="protein sequence ID" value="VDP00379.1"/>
    <property type="molecule type" value="Genomic_DNA"/>
</dbReference>
<evidence type="ECO:0000313" key="4">
    <source>
        <dbReference type="WBParaSite" id="SCUD_0000604801-mRNA-1"/>
    </source>
</evidence>
<gene>
    <name evidence="2" type="ORF">SCUD_LOCUS6048</name>
</gene>
<evidence type="ECO:0000313" key="3">
    <source>
        <dbReference type="Proteomes" id="UP000279833"/>
    </source>
</evidence>
<feature type="region of interest" description="Disordered" evidence="1">
    <location>
        <begin position="1"/>
        <end position="22"/>
    </location>
</feature>
<dbReference type="AlphaFoldDB" id="A0A183JTK8"/>